<accession>V8NGI4</accession>
<feature type="region of interest" description="Disordered" evidence="1">
    <location>
        <begin position="1"/>
        <end position="30"/>
    </location>
</feature>
<keyword evidence="3" id="KW-1185">Reference proteome</keyword>
<evidence type="ECO:0000313" key="3">
    <source>
        <dbReference type="Proteomes" id="UP000018936"/>
    </source>
</evidence>
<proteinExistence type="predicted"/>
<dbReference type="OrthoDB" id="9940331at2759"/>
<dbReference type="Proteomes" id="UP000018936">
    <property type="component" value="Unassembled WGS sequence"/>
</dbReference>
<name>V8NGI4_OPHHA</name>
<evidence type="ECO:0000313" key="2">
    <source>
        <dbReference type="EMBL" id="ETE60667.1"/>
    </source>
</evidence>
<feature type="non-terminal residue" evidence="2">
    <location>
        <position position="1"/>
    </location>
</feature>
<organism evidence="2 3">
    <name type="scientific">Ophiophagus hannah</name>
    <name type="common">King cobra</name>
    <name type="synonym">Naja hannah</name>
    <dbReference type="NCBI Taxonomy" id="8665"/>
    <lineage>
        <taxon>Eukaryota</taxon>
        <taxon>Metazoa</taxon>
        <taxon>Chordata</taxon>
        <taxon>Craniata</taxon>
        <taxon>Vertebrata</taxon>
        <taxon>Euteleostomi</taxon>
        <taxon>Lepidosauria</taxon>
        <taxon>Squamata</taxon>
        <taxon>Bifurcata</taxon>
        <taxon>Unidentata</taxon>
        <taxon>Episquamata</taxon>
        <taxon>Toxicofera</taxon>
        <taxon>Serpentes</taxon>
        <taxon>Colubroidea</taxon>
        <taxon>Elapidae</taxon>
        <taxon>Elapinae</taxon>
        <taxon>Ophiophagus</taxon>
    </lineage>
</organism>
<comment type="caution">
    <text evidence="2">The sequence shown here is derived from an EMBL/GenBank/DDBJ whole genome shotgun (WGS) entry which is preliminary data.</text>
</comment>
<sequence>MGKPDMELEKGKMIPKSIADEDTLRNPGKHRKKIRLKPACLPQALLSLSSMSAEWIPKCSNNGLPQFKANSLITIGLAGAQQQIICNESFMLQNLPVCGKSFEEMMHKVDSTKWCNLTEFI</sequence>
<protein>
    <submittedName>
        <fullName evidence="2">Uncharacterized protein</fullName>
    </submittedName>
</protein>
<feature type="non-terminal residue" evidence="2">
    <location>
        <position position="121"/>
    </location>
</feature>
<evidence type="ECO:0000256" key="1">
    <source>
        <dbReference type="SAM" id="MobiDB-lite"/>
    </source>
</evidence>
<dbReference type="AlphaFoldDB" id="V8NGI4"/>
<dbReference type="EMBL" id="AZIM01004493">
    <property type="protein sequence ID" value="ETE60667.1"/>
    <property type="molecule type" value="Genomic_DNA"/>
</dbReference>
<reference evidence="2 3" key="1">
    <citation type="journal article" date="2013" name="Proc. Natl. Acad. Sci. U.S.A.">
        <title>The king cobra genome reveals dynamic gene evolution and adaptation in the snake venom system.</title>
        <authorList>
            <person name="Vonk F.J."/>
            <person name="Casewell N.R."/>
            <person name="Henkel C.V."/>
            <person name="Heimberg A.M."/>
            <person name="Jansen H.J."/>
            <person name="McCleary R.J."/>
            <person name="Kerkkamp H.M."/>
            <person name="Vos R.A."/>
            <person name="Guerreiro I."/>
            <person name="Calvete J.J."/>
            <person name="Wuster W."/>
            <person name="Woods A.E."/>
            <person name="Logan J.M."/>
            <person name="Harrison R.A."/>
            <person name="Castoe T.A."/>
            <person name="de Koning A.P."/>
            <person name="Pollock D.D."/>
            <person name="Yandell M."/>
            <person name="Calderon D."/>
            <person name="Renjifo C."/>
            <person name="Currier R.B."/>
            <person name="Salgado D."/>
            <person name="Pla D."/>
            <person name="Sanz L."/>
            <person name="Hyder A.S."/>
            <person name="Ribeiro J.M."/>
            <person name="Arntzen J.W."/>
            <person name="van den Thillart G.E."/>
            <person name="Boetzer M."/>
            <person name="Pirovano W."/>
            <person name="Dirks R.P."/>
            <person name="Spaink H.P."/>
            <person name="Duboule D."/>
            <person name="McGlinn E."/>
            <person name="Kini R.M."/>
            <person name="Richardson M.K."/>
        </authorList>
    </citation>
    <scope>NUCLEOTIDE SEQUENCE</scope>
    <source>
        <tissue evidence="2">Blood</tissue>
    </source>
</reference>
<feature type="compositionally biased region" description="Basic and acidic residues" evidence="1">
    <location>
        <begin position="1"/>
        <end position="24"/>
    </location>
</feature>
<gene>
    <name evidence="2" type="ORF">L345_13589</name>
</gene>